<feature type="signal peptide" evidence="1">
    <location>
        <begin position="1"/>
        <end position="22"/>
    </location>
</feature>
<comment type="caution">
    <text evidence="2">The sequence shown here is derived from an EMBL/GenBank/DDBJ whole genome shotgun (WGS) entry which is preliminary data.</text>
</comment>
<feature type="chain" id="PRO_5046554741" description="Lipoprotein" evidence="1">
    <location>
        <begin position="23"/>
        <end position="181"/>
    </location>
</feature>
<organism evidence="2 3">
    <name type="scientific">Vibrio splendidus</name>
    <dbReference type="NCBI Taxonomy" id="29497"/>
    <lineage>
        <taxon>Bacteria</taxon>
        <taxon>Pseudomonadati</taxon>
        <taxon>Pseudomonadota</taxon>
        <taxon>Gammaproteobacteria</taxon>
        <taxon>Vibrionales</taxon>
        <taxon>Vibrionaceae</taxon>
        <taxon>Vibrio</taxon>
    </lineage>
</organism>
<gene>
    <name evidence="2" type="ORF">ACED33_22255</name>
</gene>
<evidence type="ECO:0000256" key="1">
    <source>
        <dbReference type="SAM" id="SignalP"/>
    </source>
</evidence>
<sequence>MNKVVVKGITVTIMAVILSACSARVDHYTPSADNAVALRSIDKKVNVSDITATTEVTSVMCRLANPVIMPNSEAINEYIENAFIDELKMANKFDENSKITLSGNLNNTTSSSGMTDGHWSFDMKVESSNGESFNVVHRHEYSGSFLGGVACRENMPDEFEPAVEELINAIVTDSRFTSLLN</sequence>
<dbReference type="PROSITE" id="PS51257">
    <property type="entry name" value="PROKAR_LIPOPROTEIN"/>
    <property type="match status" value="1"/>
</dbReference>
<evidence type="ECO:0000313" key="3">
    <source>
        <dbReference type="Proteomes" id="UP001569200"/>
    </source>
</evidence>
<accession>A0ABV4LY96</accession>
<keyword evidence="1" id="KW-0732">Signal</keyword>
<dbReference type="Proteomes" id="UP001569200">
    <property type="component" value="Unassembled WGS sequence"/>
</dbReference>
<proteinExistence type="predicted"/>
<keyword evidence="3" id="KW-1185">Reference proteome</keyword>
<evidence type="ECO:0000313" key="2">
    <source>
        <dbReference type="EMBL" id="MEZ8183408.1"/>
    </source>
</evidence>
<protein>
    <recommendedName>
        <fullName evidence="4">Lipoprotein</fullName>
    </recommendedName>
</protein>
<evidence type="ECO:0008006" key="4">
    <source>
        <dbReference type="Google" id="ProtNLM"/>
    </source>
</evidence>
<reference evidence="2 3" key="1">
    <citation type="submission" date="2024-06" db="EMBL/GenBank/DDBJ databases">
        <authorList>
            <person name="Steensen K."/>
            <person name="Seneca J."/>
            <person name="Bartlau N."/>
            <person name="Yu A.X."/>
            <person name="Polz M.F."/>
        </authorList>
    </citation>
    <scope>NUCLEOTIDE SEQUENCE [LARGE SCALE GENOMIC DNA]</scope>
    <source>
        <strain evidence="2 3">1F145</strain>
    </source>
</reference>
<name>A0ABV4LY96_VIBSP</name>
<dbReference type="EMBL" id="JBGOOW010000042">
    <property type="protein sequence ID" value="MEZ8183408.1"/>
    <property type="molecule type" value="Genomic_DNA"/>
</dbReference>
<dbReference type="RefSeq" id="WP_054542776.1">
    <property type="nucleotide sequence ID" value="NZ_CAWMQV010000093.1"/>
</dbReference>